<evidence type="ECO:0000313" key="3">
    <source>
        <dbReference type="Proteomes" id="UP000613840"/>
    </source>
</evidence>
<feature type="region of interest" description="Disordered" evidence="1">
    <location>
        <begin position="82"/>
        <end position="107"/>
    </location>
</feature>
<gene>
    <name evidence="2" type="ORF">GCM10011575_47330</name>
</gene>
<dbReference type="AlphaFoldDB" id="A0A917SK26"/>
<keyword evidence="3" id="KW-1185">Reference proteome</keyword>
<sequence length="107" mass="11529">MNAAQFEVVPRWPRCEAVTSDDGTGYVIVGGLRQEIAGIDDAALRAAVVDSIRHRAADLCRPLRVSARTPAGDWQILINPDGTVEDDSTGLTSPSRRRSVARLWGAS</sequence>
<accession>A0A917SK26</accession>
<comment type="caution">
    <text evidence="2">The sequence shown here is derived from an EMBL/GenBank/DDBJ whole genome shotgun (WGS) entry which is preliminary data.</text>
</comment>
<organism evidence="2 3">
    <name type="scientific">Microlunatus endophyticus</name>
    <dbReference type="NCBI Taxonomy" id="1716077"/>
    <lineage>
        <taxon>Bacteria</taxon>
        <taxon>Bacillati</taxon>
        <taxon>Actinomycetota</taxon>
        <taxon>Actinomycetes</taxon>
        <taxon>Propionibacteriales</taxon>
        <taxon>Propionibacteriaceae</taxon>
        <taxon>Microlunatus</taxon>
    </lineage>
</organism>
<reference evidence="2" key="2">
    <citation type="submission" date="2020-09" db="EMBL/GenBank/DDBJ databases">
        <authorList>
            <person name="Sun Q."/>
            <person name="Zhou Y."/>
        </authorList>
    </citation>
    <scope>NUCLEOTIDE SEQUENCE</scope>
    <source>
        <strain evidence="2">CGMCC 4.7306</strain>
    </source>
</reference>
<evidence type="ECO:0000256" key="1">
    <source>
        <dbReference type="SAM" id="MobiDB-lite"/>
    </source>
</evidence>
<name>A0A917SK26_9ACTN</name>
<evidence type="ECO:0000313" key="2">
    <source>
        <dbReference type="EMBL" id="GGL83529.1"/>
    </source>
</evidence>
<dbReference type="EMBL" id="BMMZ01000021">
    <property type="protein sequence ID" value="GGL83529.1"/>
    <property type="molecule type" value="Genomic_DNA"/>
</dbReference>
<reference evidence="2" key="1">
    <citation type="journal article" date="2014" name="Int. J. Syst. Evol. Microbiol.">
        <title>Complete genome sequence of Corynebacterium casei LMG S-19264T (=DSM 44701T), isolated from a smear-ripened cheese.</title>
        <authorList>
            <consortium name="US DOE Joint Genome Institute (JGI-PGF)"/>
            <person name="Walter F."/>
            <person name="Albersmeier A."/>
            <person name="Kalinowski J."/>
            <person name="Ruckert C."/>
        </authorList>
    </citation>
    <scope>NUCLEOTIDE SEQUENCE</scope>
    <source>
        <strain evidence="2">CGMCC 4.7306</strain>
    </source>
</reference>
<protein>
    <submittedName>
        <fullName evidence="2">Uncharacterized protein</fullName>
    </submittedName>
</protein>
<dbReference type="Proteomes" id="UP000613840">
    <property type="component" value="Unassembled WGS sequence"/>
</dbReference>
<proteinExistence type="predicted"/>